<dbReference type="Gene3D" id="3.40.50.300">
    <property type="entry name" value="P-loop containing nucleotide triphosphate hydrolases"/>
    <property type="match status" value="1"/>
</dbReference>
<dbReference type="InterPro" id="IPR002078">
    <property type="entry name" value="Sigma_54_int"/>
</dbReference>
<sequence length="517" mass="58931">MESLTQVKLNVLHEISKVIEKALDLDKALEAILKILADSLSMKRGAFSFIEEDSGLLVISASHGLTSQEKNRGVYRMDEGVTGRIFSTGKPFIVPDIAKEPLFLDKTGSRSMEKERISFAGVPVTLQGTTVGVLTVDRLFDQDISLEEDIQLLSIVAAMVAQFVSLNRQVKDREENLRRENQNLKTRLSSSFQRFFIVGKSSSMLQVRQMMEKVAPTRATVLLLGESGTGKTLIAGIIHELSERGKFPFIKVNCASLPENLLESELFGYEKGAFTGAERSKPGRFEEAHRGTIFLDEIGEMPAGLQAKLLRFLQEREFERLGGVKTHRVDVRVIAATNKELDKEVQEGRFREDLYYRLNVFPIWVPSLRERREDIPSLINHFLDKMAREYGRRLVLSNSSLDYLVEYEWPGNIREMENLMEKLSIMSEGQIVALKDLPSDMQQEKVCPGKVQEQARDHSLLDMEKKEILSALQRNSWIQSRAARELGLTQRQMGYRIKKFNLEEYVSRKKNIEKPLD</sequence>
<dbReference type="InterPro" id="IPR003593">
    <property type="entry name" value="AAA+_ATPase"/>
</dbReference>
<dbReference type="PANTHER" id="PTHR32071">
    <property type="entry name" value="TRANSCRIPTIONAL REGULATORY PROTEIN"/>
    <property type="match status" value="1"/>
</dbReference>
<dbReference type="GO" id="GO:0005524">
    <property type="term" value="F:ATP binding"/>
    <property type="evidence" value="ECO:0007669"/>
    <property type="project" value="UniProtKB-KW"/>
</dbReference>
<dbReference type="Proteomes" id="UP000005496">
    <property type="component" value="Unassembled WGS sequence"/>
</dbReference>
<keyword evidence="4" id="KW-0238">DNA-binding</keyword>
<name>D6SLD0_9BACT</name>
<dbReference type="PANTHER" id="PTHR32071:SF57">
    <property type="entry name" value="C4-DICARBOXYLATE TRANSPORT TRANSCRIPTIONAL REGULATORY PROTEIN DCTD"/>
    <property type="match status" value="1"/>
</dbReference>
<evidence type="ECO:0000256" key="2">
    <source>
        <dbReference type="ARBA" id="ARBA00022840"/>
    </source>
</evidence>
<evidence type="ECO:0000313" key="9">
    <source>
        <dbReference type="Proteomes" id="UP000005496"/>
    </source>
</evidence>
<dbReference type="Pfam" id="PF25601">
    <property type="entry name" value="AAA_lid_14"/>
    <property type="match status" value="1"/>
</dbReference>
<dbReference type="EMBL" id="ACJN02000001">
    <property type="protein sequence ID" value="EFI35491.1"/>
    <property type="molecule type" value="Genomic_DNA"/>
</dbReference>
<comment type="caution">
    <text evidence="8">The sequence shown here is derived from an EMBL/GenBank/DDBJ whole genome shotgun (WGS) entry which is preliminary data.</text>
</comment>
<dbReference type="SMART" id="SM00382">
    <property type="entry name" value="AAA"/>
    <property type="match status" value="1"/>
</dbReference>
<dbReference type="Pfam" id="PF02954">
    <property type="entry name" value="HTH_8"/>
    <property type="match status" value="1"/>
</dbReference>
<dbReference type="SUPFAM" id="SSF55781">
    <property type="entry name" value="GAF domain-like"/>
    <property type="match status" value="1"/>
</dbReference>
<dbReference type="RefSeq" id="WP_008868623.1">
    <property type="nucleotide sequence ID" value="NZ_ACJN02000001.1"/>
</dbReference>
<dbReference type="PROSITE" id="PS00675">
    <property type="entry name" value="SIGMA54_INTERACT_1"/>
    <property type="match status" value="1"/>
</dbReference>
<evidence type="ECO:0000256" key="6">
    <source>
        <dbReference type="ARBA" id="ARBA00023163"/>
    </source>
</evidence>
<dbReference type="Gene3D" id="1.10.10.60">
    <property type="entry name" value="Homeodomain-like"/>
    <property type="match status" value="1"/>
</dbReference>
<dbReference type="InterPro" id="IPR025662">
    <property type="entry name" value="Sigma_54_int_dom_ATP-bd_1"/>
</dbReference>
<dbReference type="PRINTS" id="PR01590">
    <property type="entry name" value="HTHFIS"/>
</dbReference>
<evidence type="ECO:0000313" key="8">
    <source>
        <dbReference type="EMBL" id="EFI35491.1"/>
    </source>
</evidence>
<dbReference type="Gene3D" id="3.30.450.40">
    <property type="match status" value="1"/>
</dbReference>
<keyword evidence="9" id="KW-1185">Reference proteome</keyword>
<dbReference type="FunFam" id="1.10.8.60:FF:000014">
    <property type="entry name" value="DNA-binding transcriptional regulator NtrC"/>
    <property type="match status" value="1"/>
</dbReference>
<proteinExistence type="predicted"/>
<dbReference type="SUPFAM" id="SSF46689">
    <property type="entry name" value="Homeodomain-like"/>
    <property type="match status" value="1"/>
</dbReference>
<dbReference type="OrthoDB" id="9763792at2"/>
<dbReference type="PROSITE" id="PS50045">
    <property type="entry name" value="SIGMA54_INTERACT_4"/>
    <property type="match status" value="1"/>
</dbReference>
<dbReference type="Gene3D" id="1.10.8.60">
    <property type="match status" value="1"/>
</dbReference>
<dbReference type="GO" id="GO:0043565">
    <property type="term" value="F:sequence-specific DNA binding"/>
    <property type="evidence" value="ECO:0007669"/>
    <property type="project" value="InterPro"/>
</dbReference>
<dbReference type="InterPro" id="IPR027417">
    <property type="entry name" value="P-loop_NTPase"/>
</dbReference>
<protein>
    <submittedName>
        <fullName evidence="8">Transcriptional regulator, NifA subfamily, Fis Family</fullName>
    </submittedName>
</protein>
<dbReference type="InterPro" id="IPR009057">
    <property type="entry name" value="Homeodomain-like_sf"/>
</dbReference>
<reference evidence="8" key="1">
    <citation type="submission" date="2010-05" db="EMBL/GenBank/DDBJ databases">
        <title>The draft genome of Desulfonatronospira thiodismutans ASO3-1.</title>
        <authorList>
            <consortium name="US DOE Joint Genome Institute (JGI-PGF)"/>
            <person name="Lucas S."/>
            <person name="Copeland A."/>
            <person name="Lapidus A."/>
            <person name="Cheng J.-F."/>
            <person name="Bruce D."/>
            <person name="Goodwin L."/>
            <person name="Pitluck S."/>
            <person name="Chertkov O."/>
            <person name="Brettin T."/>
            <person name="Detter J.C."/>
            <person name="Han C."/>
            <person name="Land M.L."/>
            <person name="Hauser L."/>
            <person name="Kyrpides N."/>
            <person name="Mikhailova N."/>
            <person name="Muyzer G."/>
            <person name="Woyke T."/>
        </authorList>
    </citation>
    <scope>NUCLEOTIDE SEQUENCE [LARGE SCALE GENOMIC DNA]</scope>
    <source>
        <strain evidence="8">ASO3-1</strain>
    </source>
</reference>
<gene>
    <name evidence="8" type="ORF">Dthio_PD2914</name>
</gene>
<feature type="domain" description="Sigma-54 factor interaction" evidence="7">
    <location>
        <begin position="197"/>
        <end position="425"/>
    </location>
</feature>
<dbReference type="SMART" id="SM00065">
    <property type="entry name" value="GAF"/>
    <property type="match status" value="1"/>
</dbReference>
<organism evidence="8 9">
    <name type="scientific">Desulfonatronospira thiodismutans ASO3-1</name>
    <dbReference type="NCBI Taxonomy" id="555779"/>
    <lineage>
        <taxon>Bacteria</taxon>
        <taxon>Pseudomonadati</taxon>
        <taxon>Thermodesulfobacteriota</taxon>
        <taxon>Desulfovibrionia</taxon>
        <taxon>Desulfovibrionales</taxon>
        <taxon>Desulfonatronovibrionaceae</taxon>
        <taxon>Desulfonatronospira</taxon>
    </lineage>
</organism>
<dbReference type="eggNOG" id="COG3604">
    <property type="taxonomic scope" value="Bacteria"/>
</dbReference>
<dbReference type="CDD" id="cd00009">
    <property type="entry name" value="AAA"/>
    <property type="match status" value="1"/>
</dbReference>
<dbReference type="InterPro" id="IPR003018">
    <property type="entry name" value="GAF"/>
</dbReference>
<dbReference type="AlphaFoldDB" id="D6SLD0"/>
<evidence type="ECO:0000256" key="4">
    <source>
        <dbReference type="ARBA" id="ARBA00023125"/>
    </source>
</evidence>
<evidence type="ECO:0000256" key="5">
    <source>
        <dbReference type="ARBA" id="ARBA00023159"/>
    </source>
</evidence>
<dbReference type="SUPFAM" id="SSF52540">
    <property type="entry name" value="P-loop containing nucleoside triphosphate hydrolases"/>
    <property type="match status" value="1"/>
</dbReference>
<evidence type="ECO:0000256" key="1">
    <source>
        <dbReference type="ARBA" id="ARBA00022741"/>
    </source>
</evidence>
<evidence type="ECO:0000256" key="3">
    <source>
        <dbReference type="ARBA" id="ARBA00023015"/>
    </source>
</evidence>
<dbReference type="GO" id="GO:0006355">
    <property type="term" value="P:regulation of DNA-templated transcription"/>
    <property type="evidence" value="ECO:0007669"/>
    <property type="project" value="InterPro"/>
</dbReference>
<dbReference type="InterPro" id="IPR029016">
    <property type="entry name" value="GAF-like_dom_sf"/>
</dbReference>
<keyword evidence="6" id="KW-0804">Transcription</keyword>
<dbReference type="InterPro" id="IPR002197">
    <property type="entry name" value="HTH_Fis"/>
</dbReference>
<dbReference type="InterPro" id="IPR058031">
    <property type="entry name" value="AAA_lid_NorR"/>
</dbReference>
<dbReference type="Pfam" id="PF01590">
    <property type="entry name" value="GAF"/>
    <property type="match status" value="1"/>
</dbReference>
<keyword evidence="1" id="KW-0547">Nucleotide-binding</keyword>
<keyword evidence="2" id="KW-0067">ATP-binding</keyword>
<dbReference type="Pfam" id="PF00158">
    <property type="entry name" value="Sigma54_activat"/>
    <property type="match status" value="1"/>
</dbReference>
<dbReference type="FunFam" id="3.40.50.300:FF:000006">
    <property type="entry name" value="DNA-binding transcriptional regulator NtrC"/>
    <property type="match status" value="1"/>
</dbReference>
<accession>D6SLD0</accession>
<keyword evidence="3" id="KW-0805">Transcription regulation</keyword>
<evidence type="ECO:0000259" key="7">
    <source>
        <dbReference type="PROSITE" id="PS50045"/>
    </source>
</evidence>
<keyword evidence="5" id="KW-0010">Activator</keyword>